<sequence>MTKSIFYEDGQDSDFNEQRENFFYPMEGILTEIADPNIVLETITNQREYLALKLIERAIQEKNSKEINVVQSTKKYNIYTDKE</sequence>
<accession>A0ABR3AT34</accession>
<gene>
    <name evidence="1" type="ORF">J3Q64DRAFT_1643165</name>
</gene>
<organism evidence="1 2">
    <name type="scientific">Phycomyces blakesleeanus</name>
    <dbReference type="NCBI Taxonomy" id="4837"/>
    <lineage>
        <taxon>Eukaryota</taxon>
        <taxon>Fungi</taxon>
        <taxon>Fungi incertae sedis</taxon>
        <taxon>Mucoromycota</taxon>
        <taxon>Mucoromycotina</taxon>
        <taxon>Mucoromycetes</taxon>
        <taxon>Mucorales</taxon>
        <taxon>Phycomycetaceae</taxon>
        <taxon>Phycomyces</taxon>
    </lineage>
</organism>
<protein>
    <submittedName>
        <fullName evidence="1">Uncharacterized protein</fullName>
    </submittedName>
</protein>
<dbReference type="Proteomes" id="UP001448207">
    <property type="component" value="Unassembled WGS sequence"/>
</dbReference>
<comment type="caution">
    <text evidence="1">The sequence shown here is derived from an EMBL/GenBank/DDBJ whole genome shotgun (WGS) entry which is preliminary data.</text>
</comment>
<name>A0ABR3AT34_PHYBL</name>
<dbReference type="EMBL" id="JBCLYO010000016">
    <property type="protein sequence ID" value="KAL0081897.1"/>
    <property type="molecule type" value="Genomic_DNA"/>
</dbReference>
<evidence type="ECO:0000313" key="2">
    <source>
        <dbReference type="Proteomes" id="UP001448207"/>
    </source>
</evidence>
<keyword evidence="2" id="KW-1185">Reference proteome</keyword>
<proteinExistence type="predicted"/>
<evidence type="ECO:0000313" key="1">
    <source>
        <dbReference type="EMBL" id="KAL0081897.1"/>
    </source>
</evidence>
<reference evidence="1 2" key="1">
    <citation type="submission" date="2024-04" db="EMBL/GenBank/DDBJ databases">
        <title>Symmetric and asymmetric DNA N6-adenine methylation regulates different biological responses in Mucorales.</title>
        <authorList>
            <consortium name="Lawrence Berkeley National Laboratory"/>
            <person name="Lax C."/>
            <person name="Mondo S.J."/>
            <person name="Osorio-Concepcion M."/>
            <person name="Muszewska A."/>
            <person name="Corrochano-Luque M."/>
            <person name="Gutierrez G."/>
            <person name="Riley R."/>
            <person name="Lipzen A."/>
            <person name="Guo J."/>
            <person name="Hundley H."/>
            <person name="Amirebrahimi M."/>
            <person name="Ng V."/>
            <person name="Lorenzo-Gutierrez D."/>
            <person name="Binder U."/>
            <person name="Yang J."/>
            <person name="Song Y."/>
            <person name="Canovas D."/>
            <person name="Navarro E."/>
            <person name="Freitag M."/>
            <person name="Gabaldon T."/>
            <person name="Grigoriev I.V."/>
            <person name="Corrochano L.M."/>
            <person name="Nicolas F.E."/>
            <person name="Garre V."/>
        </authorList>
    </citation>
    <scope>NUCLEOTIDE SEQUENCE [LARGE SCALE GENOMIC DNA]</scope>
    <source>
        <strain evidence="1 2">L51</strain>
    </source>
</reference>